<keyword evidence="2" id="KW-1185">Reference proteome</keyword>
<evidence type="ECO:0000313" key="1">
    <source>
        <dbReference type="EMBL" id="ASG19677.1"/>
    </source>
</evidence>
<gene>
    <name evidence="1" type="ORF">Y958_01700</name>
</gene>
<protein>
    <submittedName>
        <fullName evidence="1">Uncharacterized protein</fullName>
    </submittedName>
</protein>
<organism evidence="1 2">
    <name type="scientific">Nitrospirillum viridazoti CBAmc</name>
    <dbReference type="NCBI Taxonomy" id="1441467"/>
    <lineage>
        <taxon>Bacteria</taxon>
        <taxon>Pseudomonadati</taxon>
        <taxon>Pseudomonadota</taxon>
        <taxon>Alphaproteobacteria</taxon>
        <taxon>Rhodospirillales</taxon>
        <taxon>Azospirillaceae</taxon>
        <taxon>Nitrospirillum</taxon>
        <taxon>Nitrospirillum viridazoti</taxon>
    </lineage>
</organism>
<accession>A0A248JLT4</accession>
<dbReference type="Proteomes" id="UP000197153">
    <property type="component" value="Chromosome 1"/>
</dbReference>
<dbReference type="KEGG" id="nao:Y958_01700"/>
<dbReference type="EMBL" id="CP022110">
    <property type="protein sequence ID" value="ASG19677.1"/>
    <property type="molecule type" value="Genomic_DNA"/>
</dbReference>
<dbReference type="AlphaFoldDB" id="A0A248JLT4"/>
<dbReference type="RefSeq" id="WP_088870657.1">
    <property type="nucleotide sequence ID" value="NZ_CP022110.1"/>
</dbReference>
<evidence type="ECO:0000313" key="2">
    <source>
        <dbReference type="Proteomes" id="UP000197153"/>
    </source>
</evidence>
<proteinExistence type="predicted"/>
<reference evidence="1 2" key="1">
    <citation type="submission" date="2017-06" db="EMBL/GenBank/DDBJ databases">
        <title>Complete genome sequence of Nitrospirillum amazonense strain CBAmC, an endophytic nitrogen-fixing and plant growth-promoting bacterium, isolated from sugarcane.</title>
        <authorList>
            <person name="Schwab S."/>
            <person name="dos Santos Teixeira K.R."/>
            <person name="Simoes Araujo J.L."/>
            <person name="Soares Vidal M."/>
            <person name="Borges de Freitas H.R."/>
            <person name="Rivello Crivelaro A.L."/>
            <person name="Bueno de Camargo Nunes A."/>
            <person name="dos Santos C.M."/>
            <person name="Palmeira da Silva Rosa D."/>
            <person name="da Silva Padilha D."/>
            <person name="da Silva E."/>
            <person name="Araujo Terra L."/>
            <person name="Soares Mendes V."/>
            <person name="Farinelli L."/>
            <person name="Magalhaes Cruz L."/>
            <person name="Baldani J.I."/>
        </authorList>
    </citation>
    <scope>NUCLEOTIDE SEQUENCE [LARGE SCALE GENOMIC DNA]</scope>
    <source>
        <strain evidence="1 2">CBAmC</strain>
    </source>
</reference>
<name>A0A248JLT4_9PROT</name>
<sequence length="123" mass="13275">MNDAASALVIDLVREFIAFLNSHSPGWIKGYYRFRAEEARHGANASYTTASDIQLIGAVKASTFYTAMNGTGAALLRALGKETGVFLLTVDAGAQYDIQFDWDDPDRWRITKLDGGTGLPAGA</sequence>